<organism evidence="2 3">
    <name type="scientific">Aplosporella prunicola CBS 121167</name>
    <dbReference type="NCBI Taxonomy" id="1176127"/>
    <lineage>
        <taxon>Eukaryota</taxon>
        <taxon>Fungi</taxon>
        <taxon>Dikarya</taxon>
        <taxon>Ascomycota</taxon>
        <taxon>Pezizomycotina</taxon>
        <taxon>Dothideomycetes</taxon>
        <taxon>Dothideomycetes incertae sedis</taxon>
        <taxon>Botryosphaeriales</taxon>
        <taxon>Aplosporellaceae</taxon>
        <taxon>Aplosporella</taxon>
    </lineage>
</organism>
<dbReference type="EMBL" id="ML995477">
    <property type="protein sequence ID" value="KAF2145860.1"/>
    <property type="molecule type" value="Genomic_DNA"/>
</dbReference>
<accession>A0A6A6BNZ8</accession>
<dbReference type="RefSeq" id="XP_033401572.1">
    <property type="nucleotide sequence ID" value="XM_033541809.1"/>
</dbReference>
<feature type="region of interest" description="Disordered" evidence="1">
    <location>
        <begin position="188"/>
        <end position="219"/>
    </location>
</feature>
<sequence>MKISIKASNLPIGVRLTTSFAYVARPRGLVGRAQSLVGRSSLRYRVRATNALRRWKADRDALRTRFANGLETIATSNEGTSAAKTGPVTKGVIAASTSLAKSAFLKDPATAVRVSESILAETKQVLTEKGSSTGIENTLPAEDVGANDGPHHIDVANPNFETKVLNVCSIQIDDVHEFVSPFDHFGTESPVTRTTSSSEEPSTEYTSALDPQPASITDSDFETTVLNPRGIWIDDKQDSVNPFDHFGTDPPGTKVSAYYRSIKRLENTTIWLEGDEGFTKTVMDEYETMETFEYCKAEYVLYVLETFKGEARRCEGRLPDTPSWMTERMVDLDIRPEGNLWRAPPVVDTNMLHKHFNFNVQPDCSYWLTMQSFSPDTRNTTTAHVRDGRILYPYLTIGIEAADNCTRQARNKVAAAAALELYNRHKLREACATTCPTEAPLRHYGITFVGSGFEVWCLEADEPESEDYVDVWTGCRMYRLYQASCRTAEGMCALVCWVHEIHRWGLSVHGPDCERDLTDTHVAREDEGSDCEG</sequence>
<name>A0A6A6BNZ8_9PEZI</name>
<reference evidence="2" key="1">
    <citation type="journal article" date="2020" name="Stud. Mycol.">
        <title>101 Dothideomycetes genomes: a test case for predicting lifestyles and emergence of pathogens.</title>
        <authorList>
            <person name="Haridas S."/>
            <person name="Albert R."/>
            <person name="Binder M."/>
            <person name="Bloem J."/>
            <person name="Labutti K."/>
            <person name="Salamov A."/>
            <person name="Andreopoulos B."/>
            <person name="Baker S."/>
            <person name="Barry K."/>
            <person name="Bills G."/>
            <person name="Bluhm B."/>
            <person name="Cannon C."/>
            <person name="Castanera R."/>
            <person name="Culley D."/>
            <person name="Daum C."/>
            <person name="Ezra D."/>
            <person name="Gonzalez J."/>
            <person name="Henrissat B."/>
            <person name="Kuo A."/>
            <person name="Liang C."/>
            <person name="Lipzen A."/>
            <person name="Lutzoni F."/>
            <person name="Magnuson J."/>
            <person name="Mondo S."/>
            <person name="Nolan M."/>
            <person name="Ohm R."/>
            <person name="Pangilinan J."/>
            <person name="Park H.-J."/>
            <person name="Ramirez L."/>
            <person name="Alfaro M."/>
            <person name="Sun H."/>
            <person name="Tritt A."/>
            <person name="Yoshinaga Y."/>
            <person name="Zwiers L.-H."/>
            <person name="Turgeon B."/>
            <person name="Goodwin S."/>
            <person name="Spatafora J."/>
            <person name="Crous P."/>
            <person name="Grigoriev I."/>
        </authorList>
    </citation>
    <scope>NUCLEOTIDE SEQUENCE</scope>
    <source>
        <strain evidence="2">CBS 121167</strain>
    </source>
</reference>
<keyword evidence="3" id="KW-1185">Reference proteome</keyword>
<evidence type="ECO:0000313" key="3">
    <source>
        <dbReference type="Proteomes" id="UP000799438"/>
    </source>
</evidence>
<feature type="compositionally biased region" description="Low complexity" evidence="1">
    <location>
        <begin position="188"/>
        <end position="207"/>
    </location>
</feature>
<evidence type="ECO:0000256" key="1">
    <source>
        <dbReference type="SAM" id="MobiDB-lite"/>
    </source>
</evidence>
<protein>
    <submittedName>
        <fullName evidence="2">Uncharacterized protein</fullName>
    </submittedName>
</protein>
<dbReference type="OrthoDB" id="5426911at2759"/>
<dbReference type="AlphaFoldDB" id="A0A6A6BNZ8"/>
<evidence type="ECO:0000313" key="2">
    <source>
        <dbReference type="EMBL" id="KAF2145860.1"/>
    </source>
</evidence>
<gene>
    <name evidence="2" type="ORF">K452DRAFT_295416</name>
</gene>
<proteinExistence type="predicted"/>
<dbReference type="Proteomes" id="UP000799438">
    <property type="component" value="Unassembled WGS sequence"/>
</dbReference>
<dbReference type="GeneID" id="54299306"/>